<dbReference type="GO" id="GO:0001003">
    <property type="term" value="F:RNA polymerase III type 2 promoter sequence-specific DNA binding"/>
    <property type="evidence" value="ECO:0007669"/>
    <property type="project" value="TreeGrafter"/>
</dbReference>
<dbReference type="GO" id="GO:0000127">
    <property type="term" value="C:transcription factor TFIIIC complex"/>
    <property type="evidence" value="ECO:0007669"/>
    <property type="project" value="InterPro"/>
</dbReference>
<keyword evidence="2" id="KW-0238">DNA-binding</keyword>
<accession>A0A8K0KPC3</accession>
<name>A0A8K0KPC3_LADFU</name>
<feature type="region of interest" description="Disordered" evidence="5">
    <location>
        <begin position="262"/>
        <end position="282"/>
    </location>
</feature>
<dbReference type="PANTHER" id="PTHR13230:SF5">
    <property type="entry name" value="GENERAL TRANSCRIPTION FACTOR 3C POLYPEPTIDE 5"/>
    <property type="match status" value="1"/>
</dbReference>
<dbReference type="InterPro" id="IPR040454">
    <property type="entry name" value="TF_IIIC_Tfc1/Sfc1"/>
</dbReference>
<evidence type="ECO:0000259" key="7">
    <source>
        <dbReference type="Pfam" id="PF17682"/>
    </source>
</evidence>
<keyword evidence="9" id="KW-1185">Reference proteome</keyword>
<evidence type="ECO:0000256" key="4">
    <source>
        <dbReference type="ARBA" id="ARBA00023242"/>
    </source>
</evidence>
<dbReference type="GO" id="GO:0005634">
    <property type="term" value="C:nucleus"/>
    <property type="evidence" value="ECO:0007669"/>
    <property type="project" value="UniProtKB-SubCell"/>
</dbReference>
<organism evidence="8 9">
    <name type="scientific">Ladona fulva</name>
    <name type="common">Scarce chaser dragonfly</name>
    <name type="synonym">Libellula fulva</name>
    <dbReference type="NCBI Taxonomy" id="123851"/>
    <lineage>
        <taxon>Eukaryota</taxon>
        <taxon>Metazoa</taxon>
        <taxon>Ecdysozoa</taxon>
        <taxon>Arthropoda</taxon>
        <taxon>Hexapoda</taxon>
        <taxon>Insecta</taxon>
        <taxon>Pterygota</taxon>
        <taxon>Palaeoptera</taxon>
        <taxon>Odonata</taxon>
        <taxon>Epiprocta</taxon>
        <taxon>Anisoptera</taxon>
        <taxon>Libelluloidea</taxon>
        <taxon>Libellulidae</taxon>
        <taxon>Ladona</taxon>
    </lineage>
</organism>
<dbReference type="PANTHER" id="PTHR13230">
    <property type="entry name" value="GENERAL TRANSCRIPTION FACTOR IIIC, POLYPEPTIDE 5"/>
    <property type="match status" value="1"/>
</dbReference>
<feature type="domain" description="Transcription factor IIIC subunit Tfc1/Sfc1 triple barrel" evidence="7">
    <location>
        <begin position="28"/>
        <end position="138"/>
    </location>
</feature>
<dbReference type="InterPro" id="IPR041499">
    <property type="entry name" value="Tfc1/Sfc1_N"/>
</dbReference>
<dbReference type="FunFam" id="3.30.200.160:FF:000002">
    <property type="entry name" value="Transcription factor IIIC, subunit 5"/>
    <property type="match status" value="1"/>
</dbReference>
<dbReference type="EMBL" id="KZ309484">
    <property type="protein sequence ID" value="KAG8239004.1"/>
    <property type="molecule type" value="Genomic_DNA"/>
</dbReference>
<keyword evidence="3" id="KW-0804">Transcription</keyword>
<sequence length="521" mass="59826">MKEIYVCDCDTYMMSNSSEMHNLNRELICIEYPGVVKNVDKMFETLGGLKNISSVYSQKRRRLELRFRPNDIFSKPACGDRHSTSALLLRVKVRRKKKRSENGNNDDDAGEVVSCEASIVGQISTVYRFTGMCDFQYLPAVSDSQGKLKSIYEEVVPIGVRDYSWLTNPDVSLFVPPPSFSRMDMPQSYSFRRGKSEAEYLENFQSKSHSKSNVFPRNIIGRTRCRRSLHTISLSWTKLWAASGKAPRTEANRMQVVNAHEGQATNSNEISRNSSSGPSCSSSVNQTYEGIIPVRPQETAVRLLRIKFLCGEPFLRIQKYLEERPVWSKNALLALTKLTADQLKYLLPAVSYYFLNGPWRGTWARFGYDPTKHPSARLYQTLDFRLRRIGGMKSRIKAKRSTMNCSQPYKWVTSSRPKIPVVKKIQINPKIQEEIEEKEDDLEANYIFRPGMLPPSMQMFYQYCDLQVPEIQALLEKLPQTEPDAVCTERTGWLPAGFDEKCRDIITDHVMRKLREMGKSS</sequence>
<gene>
    <name evidence="8" type="ORF">J437_LFUL005061</name>
</gene>
<proteinExistence type="predicted"/>
<feature type="compositionally biased region" description="Low complexity" evidence="5">
    <location>
        <begin position="271"/>
        <end position="282"/>
    </location>
</feature>
<dbReference type="OrthoDB" id="5598268at2759"/>
<protein>
    <recommendedName>
        <fullName evidence="10">General transcription factor 3C polypeptide 5</fullName>
    </recommendedName>
</protein>
<dbReference type="Pfam" id="PF09734">
    <property type="entry name" value="Tau95"/>
    <property type="match status" value="1"/>
</dbReference>
<evidence type="ECO:0000313" key="9">
    <source>
        <dbReference type="Proteomes" id="UP000792457"/>
    </source>
</evidence>
<keyword evidence="4" id="KW-0539">Nucleus</keyword>
<dbReference type="Proteomes" id="UP000792457">
    <property type="component" value="Unassembled WGS sequence"/>
</dbReference>
<dbReference type="Pfam" id="PF17682">
    <property type="entry name" value="Tau95_N"/>
    <property type="match status" value="1"/>
</dbReference>
<evidence type="ECO:0000313" key="8">
    <source>
        <dbReference type="EMBL" id="KAG8239004.1"/>
    </source>
</evidence>
<evidence type="ECO:0008006" key="10">
    <source>
        <dbReference type="Google" id="ProtNLM"/>
    </source>
</evidence>
<evidence type="ECO:0000259" key="6">
    <source>
        <dbReference type="Pfam" id="PF09734"/>
    </source>
</evidence>
<dbReference type="AlphaFoldDB" id="A0A8K0KPC3"/>
<comment type="subcellular location">
    <subcellularLocation>
        <location evidence="1">Nucleus</location>
    </subcellularLocation>
</comment>
<reference evidence="8" key="2">
    <citation type="submission" date="2017-10" db="EMBL/GenBank/DDBJ databases">
        <title>Ladona fulva Genome sequencing and assembly.</title>
        <authorList>
            <person name="Murali S."/>
            <person name="Richards S."/>
            <person name="Bandaranaike D."/>
            <person name="Bellair M."/>
            <person name="Blankenburg K."/>
            <person name="Chao H."/>
            <person name="Dinh H."/>
            <person name="Doddapaneni H."/>
            <person name="Dugan-Rocha S."/>
            <person name="Elkadiri S."/>
            <person name="Gnanaolivu R."/>
            <person name="Hernandez B."/>
            <person name="Skinner E."/>
            <person name="Javaid M."/>
            <person name="Lee S."/>
            <person name="Li M."/>
            <person name="Ming W."/>
            <person name="Munidasa M."/>
            <person name="Muniz J."/>
            <person name="Nguyen L."/>
            <person name="Hughes D."/>
            <person name="Osuji N."/>
            <person name="Pu L.-L."/>
            <person name="Puazo M."/>
            <person name="Qu C."/>
            <person name="Quiroz J."/>
            <person name="Raj R."/>
            <person name="Weissenberger G."/>
            <person name="Xin Y."/>
            <person name="Zou X."/>
            <person name="Han Y."/>
            <person name="Worley K."/>
            <person name="Muzny D."/>
            <person name="Gibbs R."/>
        </authorList>
    </citation>
    <scope>NUCLEOTIDE SEQUENCE</scope>
    <source>
        <strain evidence="8">Sampled in the wild</strain>
    </source>
</reference>
<evidence type="ECO:0000256" key="3">
    <source>
        <dbReference type="ARBA" id="ARBA00023163"/>
    </source>
</evidence>
<dbReference type="GO" id="GO:0001002">
    <property type="term" value="F:RNA polymerase III type 1 promoter sequence-specific DNA binding"/>
    <property type="evidence" value="ECO:0007669"/>
    <property type="project" value="TreeGrafter"/>
</dbReference>
<dbReference type="InterPro" id="IPR019136">
    <property type="entry name" value="TF_IIIC_su-5_HTH"/>
</dbReference>
<comment type="caution">
    <text evidence="8">The sequence shown here is derived from an EMBL/GenBank/DDBJ whole genome shotgun (WGS) entry which is preliminary data.</text>
</comment>
<evidence type="ECO:0000256" key="5">
    <source>
        <dbReference type="SAM" id="MobiDB-lite"/>
    </source>
</evidence>
<dbReference type="GO" id="GO:0006384">
    <property type="term" value="P:transcription initiation at RNA polymerase III promoter"/>
    <property type="evidence" value="ECO:0007669"/>
    <property type="project" value="InterPro"/>
</dbReference>
<evidence type="ECO:0000256" key="1">
    <source>
        <dbReference type="ARBA" id="ARBA00004123"/>
    </source>
</evidence>
<reference evidence="8" key="1">
    <citation type="submission" date="2013-04" db="EMBL/GenBank/DDBJ databases">
        <authorList>
            <person name="Qu J."/>
            <person name="Murali S.C."/>
            <person name="Bandaranaike D."/>
            <person name="Bellair M."/>
            <person name="Blankenburg K."/>
            <person name="Chao H."/>
            <person name="Dinh H."/>
            <person name="Doddapaneni H."/>
            <person name="Downs B."/>
            <person name="Dugan-Rocha S."/>
            <person name="Elkadiri S."/>
            <person name="Gnanaolivu R.D."/>
            <person name="Hernandez B."/>
            <person name="Javaid M."/>
            <person name="Jayaseelan J.C."/>
            <person name="Lee S."/>
            <person name="Li M."/>
            <person name="Ming W."/>
            <person name="Munidasa M."/>
            <person name="Muniz J."/>
            <person name="Nguyen L."/>
            <person name="Ongeri F."/>
            <person name="Osuji N."/>
            <person name="Pu L.-L."/>
            <person name="Puazo M."/>
            <person name="Qu C."/>
            <person name="Quiroz J."/>
            <person name="Raj R."/>
            <person name="Weissenberger G."/>
            <person name="Xin Y."/>
            <person name="Zou X."/>
            <person name="Han Y."/>
            <person name="Richards S."/>
            <person name="Worley K."/>
            <person name="Muzny D."/>
            <person name="Gibbs R."/>
        </authorList>
    </citation>
    <scope>NUCLEOTIDE SEQUENCE</scope>
    <source>
        <strain evidence="8">Sampled in the wild</strain>
    </source>
</reference>
<dbReference type="Gene3D" id="3.30.200.160">
    <property type="entry name" value="TFIIIC, subcomplex tauA, subunit Sfc1, barrel domain"/>
    <property type="match status" value="1"/>
</dbReference>
<evidence type="ECO:0000256" key="2">
    <source>
        <dbReference type="ARBA" id="ARBA00023125"/>
    </source>
</evidence>
<dbReference type="InterPro" id="IPR042536">
    <property type="entry name" value="TFIIIC_tauA_Sfc1"/>
</dbReference>
<feature type="domain" description="Transcription factor IIIC subunit 5 HTH" evidence="6">
    <location>
        <begin position="174"/>
        <end position="385"/>
    </location>
</feature>